<dbReference type="Proteomes" id="UP000190852">
    <property type="component" value="Unassembled WGS sequence"/>
</dbReference>
<dbReference type="NCBIfam" id="TIGR01201">
    <property type="entry name" value="HU_rel"/>
    <property type="match status" value="1"/>
</dbReference>
<sequence>MSLKFSLVHRKDMTKGAPADRKLYYGLTRVSSRLDLEKLCDAIASRSTASRGDIKLVLEGLIYEMCSKLTEGYSISLGTFGTFRITNGSKGVATPEEFNASMFNKGRITFSAGTMLRGALKDLKYEKMQVVTVEEKCDKEHVY</sequence>
<accession>A0A1T5DEC1</accession>
<dbReference type="RefSeq" id="WP_079683869.1">
    <property type="nucleotide sequence ID" value="NZ_FUYQ01000018.1"/>
</dbReference>
<keyword evidence="4" id="KW-1185">Reference proteome</keyword>
<feature type="domain" description="HU" evidence="2">
    <location>
        <begin position="1"/>
        <end position="127"/>
    </location>
</feature>
<protein>
    <submittedName>
        <fullName evidence="3">DNA-binding protein, histone-like, putative</fullName>
    </submittedName>
</protein>
<evidence type="ECO:0000313" key="4">
    <source>
        <dbReference type="Proteomes" id="UP000190852"/>
    </source>
</evidence>
<dbReference type="GO" id="GO:0003677">
    <property type="term" value="F:DNA binding"/>
    <property type="evidence" value="ECO:0007669"/>
    <property type="project" value="UniProtKB-KW"/>
</dbReference>
<dbReference type="Pfam" id="PF18291">
    <property type="entry name" value="HU-HIG"/>
    <property type="match status" value="1"/>
</dbReference>
<evidence type="ECO:0000313" key="3">
    <source>
        <dbReference type="EMBL" id="SKB70059.1"/>
    </source>
</evidence>
<dbReference type="Gene3D" id="4.10.520.10">
    <property type="entry name" value="IHF-like DNA-binding proteins"/>
    <property type="match status" value="1"/>
</dbReference>
<evidence type="ECO:0000256" key="1">
    <source>
        <dbReference type="ARBA" id="ARBA00023125"/>
    </source>
</evidence>
<proteinExistence type="predicted"/>
<gene>
    <name evidence="3" type="ORF">SAMN05660349_02412</name>
</gene>
<name>A0A1T5DEC1_9BACT</name>
<reference evidence="4" key="1">
    <citation type="submission" date="2017-02" db="EMBL/GenBank/DDBJ databases">
        <authorList>
            <person name="Varghese N."/>
            <person name="Submissions S."/>
        </authorList>
    </citation>
    <scope>NUCLEOTIDE SEQUENCE [LARGE SCALE GENOMIC DNA]</scope>
    <source>
        <strain evidence="4">DSM 24967</strain>
    </source>
</reference>
<dbReference type="InterPro" id="IPR041607">
    <property type="entry name" value="HU-HIG"/>
</dbReference>
<dbReference type="SUPFAM" id="SSF47729">
    <property type="entry name" value="IHF-like DNA-binding proteins"/>
    <property type="match status" value="1"/>
</dbReference>
<dbReference type="AlphaFoldDB" id="A0A1T5DEC1"/>
<dbReference type="EMBL" id="FUYQ01000018">
    <property type="protein sequence ID" value="SKB70059.1"/>
    <property type="molecule type" value="Genomic_DNA"/>
</dbReference>
<dbReference type="InterPro" id="IPR010992">
    <property type="entry name" value="IHF-like_DNA-bd_dom_sf"/>
</dbReference>
<dbReference type="InterPro" id="IPR005902">
    <property type="entry name" value="HU_DNA-bd_put"/>
</dbReference>
<evidence type="ECO:0000259" key="2">
    <source>
        <dbReference type="Pfam" id="PF18291"/>
    </source>
</evidence>
<organism evidence="3 4">
    <name type="scientific">Parabacteroides chartae</name>
    <dbReference type="NCBI Taxonomy" id="1037355"/>
    <lineage>
        <taxon>Bacteria</taxon>
        <taxon>Pseudomonadati</taxon>
        <taxon>Bacteroidota</taxon>
        <taxon>Bacteroidia</taxon>
        <taxon>Bacteroidales</taxon>
        <taxon>Tannerellaceae</taxon>
        <taxon>Parabacteroides</taxon>
    </lineage>
</organism>
<keyword evidence="1 3" id="KW-0238">DNA-binding</keyword>